<evidence type="ECO:0000256" key="1">
    <source>
        <dbReference type="SAM" id="MobiDB-lite"/>
    </source>
</evidence>
<keyword evidence="2" id="KW-0812">Transmembrane</keyword>
<name>A0A9P6EUZ5_9AGAR</name>
<dbReference type="OrthoDB" id="3270653at2759"/>
<feature type="compositionally biased region" description="Polar residues" evidence="1">
    <location>
        <begin position="277"/>
        <end position="305"/>
    </location>
</feature>
<dbReference type="Proteomes" id="UP000807306">
    <property type="component" value="Unassembled WGS sequence"/>
</dbReference>
<feature type="compositionally biased region" description="Polar residues" evidence="1">
    <location>
        <begin position="341"/>
        <end position="351"/>
    </location>
</feature>
<feature type="transmembrane region" description="Helical" evidence="2">
    <location>
        <begin position="7"/>
        <end position="30"/>
    </location>
</feature>
<organism evidence="3 4">
    <name type="scientific">Crepidotus variabilis</name>
    <dbReference type="NCBI Taxonomy" id="179855"/>
    <lineage>
        <taxon>Eukaryota</taxon>
        <taxon>Fungi</taxon>
        <taxon>Dikarya</taxon>
        <taxon>Basidiomycota</taxon>
        <taxon>Agaricomycotina</taxon>
        <taxon>Agaricomycetes</taxon>
        <taxon>Agaricomycetidae</taxon>
        <taxon>Agaricales</taxon>
        <taxon>Agaricineae</taxon>
        <taxon>Crepidotaceae</taxon>
        <taxon>Crepidotus</taxon>
    </lineage>
</organism>
<evidence type="ECO:0000256" key="2">
    <source>
        <dbReference type="SAM" id="Phobius"/>
    </source>
</evidence>
<dbReference type="AlphaFoldDB" id="A0A9P6EUZ5"/>
<keyword evidence="2" id="KW-1133">Transmembrane helix</keyword>
<evidence type="ECO:0000313" key="3">
    <source>
        <dbReference type="EMBL" id="KAF9535807.1"/>
    </source>
</evidence>
<feature type="region of interest" description="Disordered" evidence="1">
    <location>
        <begin position="97"/>
        <end position="206"/>
    </location>
</feature>
<comment type="caution">
    <text evidence="3">The sequence shown here is derived from an EMBL/GenBank/DDBJ whole genome shotgun (WGS) entry which is preliminary data.</text>
</comment>
<sequence>MGINKDTLIIIIIFGCIGVITLLFLILRLIRHSTSTSNPLPPPQPLAHHREQELAKFRDSVLPRSQTWYQAGQFSPNTIASSGSALGSRASLLAKASPSLSADSQESPTLELNHTLPLPNPSFHSRPGSSHSFASSSDLTLPPSPTPTRGSTPPLTSEISVSPRSRVPSASPSHLSGPLSVSSSYSTLHSKASRRNTLRGSPHSRHSQIQIVLPAPLGIDPNAPLSAPPSSLRRPLSGMNLGEAYDRRSIADKWVSSPSLAPEFHDSPPPVPALPPITTSSLAPQQRAASTPTLPTIRSTISDTSADPVPSIPPVPRVPSMYNTSSEHGDVTRPPGLNADAYSNDSSIMNA</sequence>
<feature type="compositionally biased region" description="Basic residues" evidence="1">
    <location>
        <begin position="191"/>
        <end position="206"/>
    </location>
</feature>
<keyword evidence="4" id="KW-1185">Reference proteome</keyword>
<keyword evidence="2" id="KW-0472">Membrane</keyword>
<feature type="compositionally biased region" description="Low complexity" evidence="1">
    <location>
        <begin position="135"/>
        <end position="190"/>
    </location>
</feature>
<accession>A0A9P6EUZ5</accession>
<gene>
    <name evidence="3" type="ORF">CPB83DRAFT_888476</name>
</gene>
<feature type="region of interest" description="Disordered" evidence="1">
    <location>
        <begin position="260"/>
        <end position="351"/>
    </location>
</feature>
<dbReference type="EMBL" id="MU157824">
    <property type="protein sequence ID" value="KAF9535807.1"/>
    <property type="molecule type" value="Genomic_DNA"/>
</dbReference>
<evidence type="ECO:0000313" key="4">
    <source>
        <dbReference type="Proteomes" id="UP000807306"/>
    </source>
</evidence>
<proteinExistence type="predicted"/>
<reference evidence="3" key="1">
    <citation type="submission" date="2020-11" db="EMBL/GenBank/DDBJ databases">
        <authorList>
            <consortium name="DOE Joint Genome Institute"/>
            <person name="Ahrendt S."/>
            <person name="Riley R."/>
            <person name="Andreopoulos W."/>
            <person name="Labutti K."/>
            <person name="Pangilinan J."/>
            <person name="Ruiz-Duenas F.J."/>
            <person name="Barrasa J.M."/>
            <person name="Sanchez-Garcia M."/>
            <person name="Camarero S."/>
            <person name="Miyauchi S."/>
            <person name="Serrano A."/>
            <person name="Linde D."/>
            <person name="Babiker R."/>
            <person name="Drula E."/>
            <person name="Ayuso-Fernandez I."/>
            <person name="Pacheco R."/>
            <person name="Padilla G."/>
            <person name="Ferreira P."/>
            <person name="Barriuso J."/>
            <person name="Kellner H."/>
            <person name="Castanera R."/>
            <person name="Alfaro M."/>
            <person name="Ramirez L."/>
            <person name="Pisabarro A.G."/>
            <person name="Kuo A."/>
            <person name="Tritt A."/>
            <person name="Lipzen A."/>
            <person name="He G."/>
            <person name="Yan M."/>
            <person name="Ng V."/>
            <person name="Cullen D."/>
            <person name="Martin F."/>
            <person name="Rosso M.-N."/>
            <person name="Henrissat B."/>
            <person name="Hibbett D."/>
            <person name="Martinez A.T."/>
            <person name="Grigoriev I.V."/>
        </authorList>
    </citation>
    <scope>NUCLEOTIDE SEQUENCE</scope>
    <source>
        <strain evidence="3">CBS 506.95</strain>
    </source>
</reference>
<protein>
    <submittedName>
        <fullName evidence="3">Uncharacterized protein</fullName>
    </submittedName>
</protein>